<keyword evidence="9" id="KW-0732">Signal</keyword>
<evidence type="ECO:0000313" key="11">
    <source>
        <dbReference type="Proteomes" id="UP000095038"/>
    </source>
</evidence>
<dbReference type="InterPro" id="IPR006716">
    <property type="entry name" value="ERG2_sigma1_rcpt-like"/>
</dbReference>
<evidence type="ECO:0000256" key="8">
    <source>
        <dbReference type="RuleBase" id="RU368083"/>
    </source>
</evidence>
<dbReference type="FunCoup" id="A0A1D2VI53">
    <property type="interactions" value="149"/>
</dbReference>
<dbReference type="GeneID" id="30966908"/>
<dbReference type="AlphaFoldDB" id="A0A1D2VI53"/>
<evidence type="ECO:0000256" key="2">
    <source>
        <dbReference type="ARBA" id="ARBA00007141"/>
    </source>
</evidence>
<dbReference type="PANTHER" id="PTHR10868">
    <property type="entry name" value="SIGMA 1-TYPE OPIOID RECEPTOR-RELATED"/>
    <property type="match status" value="1"/>
</dbReference>
<comment type="subcellular location">
    <subcellularLocation>
        <location evidence="1">Endoplasmic reticulum membrane</location>
    </subcellularLocation>
</comment>
<dbReference type="EC" id="5.-.-.-" evidence="8"/>
<dbReference type="Pfam" id="PF04622">
    <property type="entry name" value="ERG2_Sigma1R"/>
    <property type="match status" value="1"/>
</dbReference>
<keyword evidence="4" id="KW-0256">Endoplasmic reticulum</keyword>
<organism evidence="10 11">
    <name type="scientific">Ascoidea rubescens DSM 1968</name>
    <dbReference type="NCBI Taxonomy" id="1344418"/>
    <lineage>
        <taxon>Eukaryota</taxon>
        <taxon>Fungi</taxon>
        <taxon>Dikarya</taxon>
        <taxon>Ascomycota</taxon>
        <taxon>Saccharomycotina</taxon>
        <taxon>Saccharomycetes</taxon>
        <taxon>Ascoideaceae</taxon>
        <taxon>Ascoidea</taxon>
    </lineage>
</organism>
<name>A0A1D2VI53_9ASCO</name>
<reference evidence="11" key="1">
    <citation type="submission" date="2016-05" db="EMBL/GenBank/DDBJ databases">
        <title>Comparative genomics of biotechnologically important yeasts.</title>
        <authorList>
            <consortium name="DOE Joint Genome Institute"/>
            <person name="Riley R."/>
            <person name="Haridas S."/>
            <person name="Wolfe K.H."/>
            <person name="Lopes M.R."/>
            <person name="Hittinger C.T."/>
            <person name="Goker M."/>
            <person name="Salamov A."/>
            <person name="Wisecaver J."/>
            <person name="Long T.M."/>
            <person name="Aerts A.L."/>
            <person name="Barry K."/>
            <person name="Choi C."/>
            <person name="Clum A."/>
            <person name="Coughlan A.Y."/>
            <person name="Deshpande S."/>
            <person name="Douglass A.P."/>
            <person name="Hanson S.J."/>
            <person name="Klenk H.-P."/>
            <person name="Labutti K."/>
            <person name="Lapidus A."/>
            <person name="Lindquist E."/>
            <person name="Lipzen A."/>
            <person name="Meier-Kolthoff J.P."/>
            <person name="Ohm R.A."/>
            <person name="Otillar R.P."/>
            <person name="Pangilinan J."/>
            <person name="Peng Y."/>
            <person name="Rokas A."/>
            <person name="Rosa C.A."/>
            <person name="Scheuner C."/>
            <person name="Sibirny A.A."/>
            <person name="Slot J.C."/>
            <person name="Stielow J.B."/>
            <person name="Sun H."/>
            <person name="Kurtzman C.P."/>
            <person name="Blackwell M."/>
            <person name="Grigoriev I.V."/>
            <person name="Jeffries T.W."/>
        </authorList>
    </citation>
    <scope>NUCLEOTIDE SEQUENCE [LARGE SCALE GENOMIC DNA]</scope>
    <source>
        <strain evidence="11">DSM 1968</strain>
    </source>
</reference>
<dbReference type="EMBL" id="KV454480">
    <property type="protein sequence ID" value="ODV61220.1"/>
    <property type="molecule type" value="Genomic_DNA"/>
</dbReference>
<gene>
    <name evidence="10" type="ORF">ASCRUDRAFT_75922</name>
</gene>
<feature type="signal peptide" evidence="9">
    <location>
        <begin position="1"/>
        <end position="16"/>
    </location>
</feature>
<dbReference type="InParanoid" id="A0A1D2VI53"/>
<keyword evidence="10" id="KW-0675">Receptor</keyword>
<evidence type="ECO:0000256" key="3">
    <source>
        <dbReference type="ARBA" id="ARBA00022692"/>
    </source>
</evidence>
<proteinExistence type="inferred from homology"/>
<evidence type="ECO:0000256" key="7">
    <source>
        <dbReference type="ARBA" id="ARBA00029435"/>
    </source>
</evidence>
<evidence type="ECO:0000256" key="1">
    <source>
        <dbReference type="ARBA" id="ARBA00004586"/>
    </source>
</evidence>
<accession>A0A1D2VI53</accession>
<dbReference type="GO" id="GO:0005789">
    <property type="term" value="C:endoplasmic reticulum membrane"/>
    <property type="evidence" value="ECO:0007669"/>
    <property type="project" value="UniProtKB-SubCell"/>
</dbReference>
<keyword evidence="5" id="KW-1133">Transmembrane helix</keyword>
<keyword evidence="11" id="KW-1185">Reference proteome</keyword>
<dbReference type="Proteomes" id="UP000095038">
    <property type="component" value="Unassembled WGS sequence"/>
</dbReference>
<dbReference type="GO" id="GO:0006696">
    <property type="term" value="P:ergosterol biosynthetic process"/>
    <property type="evidence" value="ECO:0007669"/>
    <property type="project" value="EnsemblFungi"/>
</dbReference>
<comment type="function">
    <text evidence="8">Catalyzes the reaction which results in unsaturation at C-7 in the B ring of sterols.</text>
</comment>
<keyword evidence="3" id="KW-0812">Transmembrane</keyword>
<evidence type="ECO:0000313" key="10">
    <source>
        <dbReference type="EMBL" id="ODV61220.1"/>
    </source>
</evidence>
<dbReference type="OrthoDB" id="347124at2759"/>
<comment type="pathway">
    <text evidence="7 8">Steroid metabolism; ergosterol biosynthesis.</text>
</comment>
<protein>
    <recommendedName>
        <fullName evidence="8">C-8 sterol isomerase</fullName>
        <ecNumber evidence="8">5.-.-.-</ecNumber>
    </recommendedName>
    <alternativeName>
        <fullName evidence="8">Delta-8--delta-7 sterol isomerase</fullName>
    </alternativeName>
</protein>
<evidence type="ECO:0000256" key="4">
    <source>
        <dbReference type="ARBA" id="ARBA00022824"/>
    </source>
</evidence>
<dbReference type="PANTHER" id="PTHR10868:SF1">
    <property type="entry name" value="SIGMA NON-OPIOID INTRACELLULAR RECEPTOR 1"/>
    <property type="match status" value="1"/>
</dbReference>
<evidence type="ECO:0000256" key="6">
    <source>
        <dbReference type="ARBA" id="ARBA00023136"/>
    </source>
</evidence>
<evidence type="ECO:0000256" key="9">
    <source>
        <dbReference type="SAM" id="SignalP"/>
    </source>
</evidence>
<dbReference type="RefSeq" id="XP_020047527.1">
    <property type="nucleotide sequence ID" value="XM_020193272.1"/>
</dbReference>
<keyword evidence="6" id="KW-0472">Membrane</keyword>
<comment type="similarity">
    <text evidence="2 8">Belongs to the ERG2 family.</text>
</comment>
<feature type="chain" id="PRO_5008910473" description="C-8 sterol isomerase" evidence="9">
    <location>
        <begin position="17"/>
        <end position="219"/>
    </location>
</feature>
<sequence>MRLLFLIPIICTAIYSLSNSLFHSWLPNHYIFDPKELQEISQLVIDRNLNNSTNDLLTDLAHELQLKYGKNLINSFNYDEWVFNNAGGAMGTMFILHASISEYLIFFGTSIGTEGHTGVHFADDYFTILRGQQRASFSNSLYPEVFKPGDQHHLPKGHVKQYTMPGESWALELAQGWIPSMLPFGFVDVLSSTLDFHNFGKTVYLTALNMGVNLINGKF</sequence>
<evidence type="ECO:0000256" key="5">
    <source>
        <dbReference type="ARBA" id="ARBA00022989"/>
    </source>
</evidence>
<dbReference type="STRING" id="1344418.A0A1D2VI53"/>
<dbReference type="GO" id="GO:0000247">
    <property type="term" value="F:C-8 sterol isomerase activity"/>
    <property type="evidence" value="ECO:0007669"/>
    <property type="project" value="EnsemblFungi"/>
</dbReference>
<dbReference type="UniPathway" id="UPA00768"/>